<protein>
    <submittedName>
        <fullName evidence="1">Uncharacterized protein</fullName>
    </submittedName>
</protein>
<evidence type="ECO:0000313" key="1">
    <source>
        <dbReference type="EMBL" id="MDR7339314.1"/>
    </source>
</evidence>
<proteinExistence type="predicted"/>
<keyword evidence="2" id="KW-1185">Reference proteome</keyword>
<name>A0ABU2AQ32_9ACTN</name>
<gene>
    <name evidence="1" type="ORF">J2S69_003033</name>
</gene>
<reference evidence="1 2" key="1">
    <citation type="submission" date="2023-07" db="EMBL/GenBank/DDBJ databases">
        <title>Sequencing the genomes of 1000 actinobacteria strains.</title>
        <authorList>
            <person name="Klenk H.-P."/>
        </authorList>
    </citation>
    <scope>NUCLEOTIDE SEQUENCE [LARGE SCALE GENOMIC DNA]</scope>
    <source>
        <strain evidence="1 2">DSM 44724</strain>
    </source>
</reference>
<comment type="caution">
    <text evidence="1">The sequence shown here is derived from an EMBL/GenBank/DDBJ whole genome shotgun (WGS) entry which is preliminary data.</text>
</comment>
<evidence type="ECO:0000313" key="2">
    <source>
        <dbReference type="Proteomes" id="UP001183604"/>
    </source>
</evidence>
<organism evidence="1 2">
    <name type="scientific">Glycomyces lechevalierae</name>
    <dbReference type="NCBI Taxonomy" id="256034"/>
    <lineage>
        <taxon>Bacteria</taxon>
        <taxon>Bacillati</taxon>
        <taxon>Actinomycetota</taxon>
        <taxon>Actinomycetes</taxon>
        <taxon>Glycomycetales</taxon>
        <taxon>Glycomycetaceae</taxon>
        <taxon>Glycomyces</taxon>
    </lineage>
</organism>
<accession>A0ABU2AQ32</accession>
<sequence>MERTESDGVAERIGSTGEGVAAGLGCVGLCAGGLAA</sequence>
<dbReference type="Proteomes" id="UP001183604">
    <property type="component" value="Unassembled WGS sequence"/>
</dbReference>
<dbReference type="EMBL" id="JAVDYD010000001">
    <property type="protein sequence ID" value="MDR7339314.1"/>
    <property type="molecule type" value="Genomic_DNA"/>
</dbReference>